<keyword evidence="1" id="KW-0732">Signal</keyword>
<accession>A0A7V1PU97</accession>
<evidence type="ECO:0000313" key="2">
    <source>
        <dbReference type="EMBL" id="HED09407.1"/>
    </source>
</evidence>
<gene>
    <name evidence="2" type="ORF">ENJ10_01840</name>
</gene>
<dbReference type="EMBL" id="DRLD01000052">
    <property type="protein sequence ID" value="HED09407.1"/>
    <property type="molecule type" value="Genomic_DNA"/>
</dbReference>
<protein>
    <recommendedName>
        <fullName evidence="3">DUF4382 domain-containing protein</fullName>
    </recommendedName>
</protein>
<evidence type="ECO:0000256" key="1">
    <source>
        <dbReference type="SAM" id="SignalP"/>
    </source>
</evidence>
<proteinExistence type="predicted"/>
<dbReference type="Proteomes" id="UP000886005">
    <property type="component" value="Unassembled WGS sequence"/>
</dbReference>
<evidence type="ECO:0008006" key="3">
    <source>
        <dbReference type="Google" id="ProtNLM"/>
    </source>
</evidence>
<name>A0A7V1PU97_CALAY</name>
<sequence>MKKLLPLIIALMSFSCSFDEPYLPAWNTQVTVHFSPYTVEAADLVTSSYLADTLLSGATDTVFFFSVEDSTGPQSIDPAELAFKPEDKSIVETVGLIELDAPAPVSTDTVTLADLFPDLNISAGAVLPPLPQTTLSPPDEVVSFDEFVSITVDSAEMYLVFDNQLILSVEAGMEITLFDEARINDPDSGLIGTILFTDPIPAGGSGTSEKLALNDVTLHNSFRLRYRIPIAAVDTATTLTQEDVDSYFLTTVHMGAMRVSSAEAEIPAQSVTREDVTALDTEDKSLTLARIDKGALYIDINNHLNVGADFDIVLLNLVDENDQPRHIPLAVNENQTSNTSIDLSGLSLRNHVSPGDPVTDIAYRLEAVTRASNGAVRISSTDSIEVSVRMDSVYIGYFEGDVGTVELTIDPIEQNDVLDGADIDGSFSFPDVRLVFDFYNEINFPISTSLKISGYVRDAAGGQITDSVTVNVQKTIAAGQSGQPVKTTLVLDANSSAPSIVDLMSIFPTDIVVSGKSVVSGSGSVAADDVIRAKYRIESPLTLQIDQPIRFESSKGEITESDLDADTRGRITRDVSALNMALNIENGWPVGADVTFYLAADSAALFDSTIIDPRQKLIIPLKINAGSVDGDGYVTEETVSSVPVSLDSTQLKIFNNIPLYYGFVTSIAATPQKVTLRKHDALSVDGSIKVKVKVDPNEK</sequence>
<organism evidence="2">
    <name type="scientific">Caldithrix abyssi</name>
    <dbReference type="NCBI Taxonomy" id="187145"/>
    <lineage>
        <taxon>Bacteria</taxon>
        <taxon>Pseudomonadati</taxon>
        <taxon>Calditrichota</taxon>
        <taxon>Calditrichia</taxon>
        <taxon>Calditrichales</taxon>
        <taxon>Calditrichaceae</taxon>
        <taxon>Caldithrix</taxon>
    </lineage>
</organism>
<reference evidence="2" key="1">
    <citation type="journal article" date="2020" name="mSystems">
        <title>Genome- and Community-Level Interaction Insights into Carbon Utilization and Element Cycling Functions of Hydrothermarchaeota in Hydrothermal Sediment.</title>
        <authorList>
            <person name="Zhou Z."/>
            <person name="Liu Y."/>
            <person name="Xu W."/>
            <person name="Pan J."/>
            <person name="Luo Z.H."/>
            <person name="Li M."/>
        </authorList>
    </citation>
    <scope>NUCLEOTIDE SEQUENCE [LARGE SCALE GENOMIC DNA]</scope>
    <source>
        <strain evidence="2">HyVt-456</strain>
    </source>
</reference>
<dbReference type="AlphaFoldDB" id="A0A7V1PU97"/>
<feature type="signal peptide" evidence="1">
    <location>
        <begin position="1"/>
        <end position="18"/>
    </location>
</feature>
<feature type="chain" id="PRO_5031412638" description="DUF4382 domain-containing protein" evidence="1">
    <location>
        <begin position="19"/>
        <end position="699"/>
    </location>
</feature>
<dbReference type="PROSITE" id="PS51257">
    <property type="entry name" value="PROKAR_LIPOPROTEIN"/>
    <property type="match status" value="1"/>
</dbReference>
<comment type="caution">
    <text evidence="2">The sequence shown here is derived from an EMBL/GenBank/DDBJ whole genome shotgun (WGS) entry which is preliminary data.</text>
</comment>